<evidence type="ECO:0000313" key="4">
    <source>
        <dbReference type="Proteomes" id="UP000014680"/>
    </source>
</evidence>
<keyword evidence="2" id="KW-0732">Signal</keyword>
<sequence>MKTTWVLLLFFALGGMSLYIQKKQDFSKRVTKLVTYHYGNNGTLYFQTAPIREPTESSVIISMCRGQYKIDEVTCEQMDTCQSYNIYDISRRNSSLYLTVRESDLYSVYILRCGRSTNIELNYTLHMLNGDSELSLGDYKQYMTTWILLCILFVVSVFVGGVCTLWFNKITIIQIVHVTALFFVVVGEVFSVCYFYMYNKYGLKYDNFDIMSRMCSTFSDIIIIGLVTITCNGYTIIYKHFSILHSKVLIIGILTYCVSVVLAYFVDGVFIFLGLVAAFFFITPTEIKSIVFNAKVVKYHILSNERVEHIGSLPQKIIVSKFLLGGVVAFWLLCFLNTFFLLFASTEITILCFVSQRILQILFLFYTIVVFFPFNGVYVPIEQNIQSVLAHNRFAVSKKTQYVVVDNFETLVETAQIVVFSFANSVNLNQLKLSPDGLMIMQNLSKDPVICMNN</sequence>
<dbReference type="EMBL" id="KB207226">
    <property type="protein sequence ID" value="ELP83855.1"/>
    <property type="molecule type" value="Genomic_DNA"/>
</dbReference>
<keyword evidence="1" id="KW-0812">Transmembrane</keyword>
<feature type="chain" id="PRO_5001990437" evidence="2">
    <location>
        <begin position="18"/>
        <end position="454"/>
    </location>
</feature>
<name>A0A0A1TUR5_ENTIV</name>
<accession>A0A0A1TUR5</accession>
<feature type="transmembrane region" description="Helical" evidence="1">
    <location>
        <begin position="217"/>
        <end position="237"/>
    </location>
</feature>
<organism evidence="3 4">
    <name type="scientific">Entamoeba invadens IP1</name>
    <dbReference type="NCBI Taxonomy" id="370355"/>
    <lineage>
        <taxon>Eukaryota</taxon>
        <taxon>Amoebozoa</taxon>
        <taxon>Evosea</taxon>
        <taxon>Archamoebae</taxon>
        <taxon>Mastigamoebida</taxon>
        <taxon>Entamoebidae</taxon>
        <taxon>Entamoeba</taxon>
    </lineage>
</organism>
<keyword evidence="1" id="KW-1133">Transmembrane helix</keyword>
<feature type="transmembrane region" description="Helical" evidence="1">
    <location>
        <begin position="146"/>
        <end position="168"/>
    </location>
</feature>
<feature type="signal peptide" evidence="2">
    <location>
        <begin position="1"/>
        <end position="17"/>
    </location>
</feature>
<proteinExistence type="predicted"/>
<evidence type="ECO:0000256" key="2">
    <source>
        <dbReference type="SAM" id="SignalP"/>
    </source>
</evidence>
<feature type="transmembrane region" description="Helical" evidence="1">
    <location>
        <begin position="175"/>
        <end position="197"/>
    </location>
</feature>
<dbReference type="KEGG" id="eiv:EIN_198080"/>
<keyword evidence="1" id="KW-0472">Membrane</keyword>
<evidence type="ECO:0000256" key="1">
    <source>
        <dbReference type="SAM" id="Phobius"/>
    </source>
</evidence>
<dbReference type="Proteomes" id="UP000014680">
    <property type="component" value="Unassembled WGS sequence"/>
</dbReference>
<dbReference type="RefSeq" id="XP_004183201.1">
    <property type="nucleotide sequence ID" value="XM_004183153.1"/>
</dbReference>
<dbReference type="VEuPathDB" id="AmoebaDB:EIN_198080"/>
<reference evidence="3 4" key="1">
    <citation type="submission" date="2012-10" db="EMBL/GenBank/DDBJ databases">
        <authorList>
            <person name="Zafar N."/>
            <person name="Inman J."/>
            <person name="Hall N."/>
            <person name="Lorenzi H."/>
            <person name="Caler E."/>
        </authorList>
    </citation>
    <scope>NUCLEOTIDE SEQUENCE [LARGE SCALE GENOMIC DNA]</scope>
    <source>
        <strain evidence="3 4">IP1</strain>
    </source>
</reference>
<gene>
    <name evidence="3" type="ORF">EIN_198080</name>
</gene>
<dbReference type="GeneID" id="14882806"/>
<dbReference type="OrthoDB" id="29783at2759"/>
<protein>
    <submittedName>
        <fullName evidence="3">Uncharacterized protein</fullName>
    </submittedName>
</protein>
<dbReference type="OMA" id="ITICQIP"/>
<feature type="transmembrane region" description="Helical" evidence="1">
    <location>
        <begin position="361"/>
        <end position="381"/>
    </location>
</feature>
<feature type="transmembrane region" description="Helical" evidence="1">
    <location>
        <begin position="249"/>
        <end position="282"/>
    </location>
</feature>
<evidence type="ECO:0000313" key="3">
    <source>
        <dbReference type="EMBL" id="ELP83855.1"/>
    </source>
</evidence>
<keyword evidence="4" id="KW-1185">Reference proteome</keyword>
<feature type="transmembrane region" description="Helical" evidence="1">
    <location>
        <begin position="328"/>
        <end position="354"/>
    </location>
</feature>
<dbReference type="AlphaFoldDB" id="A0A0A1TUR5"/>